<dbReference type="FunFam" id="1.10.510.10:FF:000029">
    <property type="entry name" value="Homeodomain-interacting protein kinase 2 isoform 1"/>
    <property type="match status" value="1"/>
</dbReference>
<dbReference type="Gene3D" id="3.30.200.20">
    <property type="entry name" value="Phosphorylase Kinase, domain 1"/>
    <property type="match status" value="1"/>
</dbReference>
<dbReference type="SMART" id="SM00220">
    <property type="entry name" value="S_TKc"/>
    <property type="match status" value="1"/>
</dbReference>
<dbReference type="FunFam" id="3.30.200.20:FF:000022">
    <property type="entry name" value="Homeodomain-interacting protein kinase 2 isoform 1"/>
    <property type="match status" value="1"/>
</dbReference>
<name>A0A091EE78_CORBR</name>
<dbReference type="InterPro" id="IPR011009">
    <property type="entry name" value="Kinase-like_dom_sf"/>
</dbReference>
<dbReference type="EMBL" id="KK718210">
    <property type="protein sequence ID" value="KFO54967.1"/>
    <property type="molecule type" value="Genomic_DNA"/>
</dbReference>
<keyword evidence="6" id="KW-0808">Transferase</keyword>
<feature type="binding site" evidence="17">
    <location>
        <position position="219"/>
    </location>
    <ligand>
        <name>ATP</name>
        <dbReference type="ChEBI" id="CHEBI:30616"/>
    </ligand>
</feature>
<keyword evidence="9 17" id="KW-0067">ATP-binding</keyword>
<keyword evidence="8 20" id="KW-0418">Kinase</keyword>
<dbReference type="PANTHER" id="PTHR24058">
    <property type="entry name" value="DUAL SPECIFICITY PROTEIN KINASE"/>
    <property type="match status" value="1"/>
</dbReference>
<evidence type="ECO:0000256" key="3">
    <source>
        <dbReference type="ARBA" id="ARBA00022499"/>
    </source>
</evidence>
<feature type="domain" description="Protein kinase" evidence="19">
    <location>
        <begin position="190"/>
        <end position="518"/>
    </location>
</feature>
<dbReference type="GO" id="GO:0005524">
    <property type="term" value="F:ATP binding"/>
    <property type="evidence" value="ECO:0007669"/>
    <property type="project" value="UniProtKB-UniRule"/>
</dbReference>
<dbReference type="InterPro" id="IPR000719">
    <property type="entry name" value="Prot_kinase_dom"/>
</dbReference>
<evidence type="ECO:0000256" key="6">
    <source>
        <dbReference type="ARBA" id="ARBA00022679"/>
    </source>
</evidence>
<evidence type="ECO:0000256" key="2">
    <source>
        <dbReference type="ARBA" id="ARBA00012513"/>
    </source>
</evidence>
<keyword evidence="4" id="KW-0723">Serine/threonine-protein kinase</keyword>
<evidence type="ECO:0000256" key="17">
    <source>
        <dbReference type="PROSITE-ProRule" id="PRU10141"/>
    </source>
</evidence>
<evidence type="ECO:0000256" key="9">
    <source>
        <dbReference type="ARBA" id="ARBA00022840"/>
    </source>
</evidence>
<evidence type="ECO:0000256" key="12">
    <source>
        <dbReference type="ARBA" id="ARBA00023163"/>
    </source>
</evidence>
<dbReference type="EC" id="2.7.11.1" evidence="2"/>
<reference evidence="20 21" key="1">
    <citation type="submission" date="2014-04" db="EMBL/GenBank/DDBJ databases">
        <title>Genome evolution of avian class.</title>
        <authorList>
            <person name="Zhang G."/>
            <person name="Li C."/>
        </authorList>
    </citation>
    <scope>NUCLEOTIDE SEQUENCE [LARGE SCALE GENOMIC DNA]</scope>
    <source>
        <strain evidence="20">BGI_N302</strain>
    </source>
</reference>
<evidence type="ECO:0000313" key="20">
    <source>
        <dbReference type="EMBL" id="KFO54967.1"/>
    </source>
</evidence>
<keyword evidence="12" id="KW-0804">Transcription</keyword>
<feature type="region of interest" description="Disordered" evidence="18">
    <location>
        <begin position="893"/>
        <end position="920"/>
    </location>
</feature>
<evidence type="ECO:0000256" key="8">
    <source>
        <dbReference type="ARBA" id="ARBA00022777"/>
    </source>
</evidence>
<keyword evidence="20" id="KW-0238">DNA-binding</keyword>
<evidence type="ECO:0000259" key="19">
    <source>
        <dbReference type="PROSITE" id="PS50011"/>
    </source>
</evidence>
<dbReference type="SUPFAM" id="SSF56112">
    <property type="entry name" value="Protein kinase-like (PK-like)"/>
    <property type="match status" value="1"/>
</dbReference>
<dbReference type="PROSITE" id="PS50011">
    <property type="entry name" value="PROTEIN_KINASE_DOM"/>
    <property type="match status" value="1"/>
</dbReference>
<keyword evidence="7 17" id="KW-0547">Nucleotide-binding</keyword>
<evidence type="ECO:0000256" key="11">
    <source>
        <dbReference type="ARBA" id="ARBA00023015"/>
    </source>
</evidence>
<keyword evidence="3" id="KW-1017">Isopeptide bond</keyword>
<dbReference type="Gene3D" id="1.10.510.10">
    <property type="entry name" value="Transferase(Phosphotransferase) domain 1"/>
    <property type="match status" value="1"/>
</dbReference>
<dbReference type="InterPro" id="IPR050494">
    <property type="entry name" value="Ser_Thr_dual-spec_kinase"/>
</dbReference>
<evidence type="ECO:0000256" key="1">
    <source>
        <dbReference type="ARBA" id="ARBA00004123"/>
    </source>
</evidence>
<comment type="similarity">
    <text evidence="16">Belongs to the protein kinase superfamily. CMGC Ser/Thr protein kinase family. HIPK subfamily.</text>
</comment>
<dbReference type="PROSITE" id="PS00107">
    <property type="entry name" value="PROTEIN_KINASE_ATP"/>
    <property type="match status" value="1"/>
</dbReference>
<evidence type="ECO:0000256" key="7">
    <source>
        <dbReference type="ARBA" id="ARBA00022741"/>
    </source>
</evidence>
<dbReference type="GO" id="GO:0004713">
    <property type="term" value="F:protein tyrosine kinase activity"/>
    <property type="evidence" value="ECO:0007669"/>
    <property type="project" value="TreeGrafter"/>
</dbReference>
<evidence type="ECO:0000256" key="4">
    <source>
        <dbReference type="ARBA" id="ARBA00022527"/>
    </source>
</evidence>
<feature type="compositionally biased region" description="Polar residues" evidence="18">
    <location>
        <begin position="803"/>
        <end position="812"/>
    </location>
</feature>
<evidence type="ECO:0000256" key="18">
    <source>
        <dbReference type="SAM" id="MobiDB-lite"/>
    </source>
</evidence>
<dbReference type="GO" id="GO:0007224">
    <property type="term" value="P:smoothened signaling pathway"/>
    <property type="evidence" value="ECO:0007669"/>
    <property type="project" value="TreeGrafter"/>
</dbReference>
<accession>A0A091EE78</accession>
<sequence length="1165" mass="126827">MASQLQVFSPPSVSSSAFCSAKKLKVEPSVWDVSGQSSSDKYYTHSKNLPAAQGQASSSHQVANFSIPAYDQNLLLPAPSVEHIVVTAADSTGSSATASFQSSQTLTHRSNVSLLEPYQKCGLKRKSEEVDSNGSVQIIEEHPPLMLQNRPAVGAAATTTTVTTKSSSSSGEGDYQLVQHEILCSMTNSYEVLEFLGRGTFGQVAKCWKRSTKEIVAIKILKNHPSYARQGQIEVSILSRLSSENADEYNFVRSYECFQHKNHTCLVFEMLEQNLYDFLKQNKFSPLPLKYIRPILQQVATALMKLKSLGLIHADLKPENIMLVDPARQPYRVKVIDFGSASHVSKAVCSTYLQSRYYRAPEIILGLPFCEAIDMWSLGCVIAELFLGWPLYPGASEYDQIRYISQTQGLPAEYLLSAGTKTSRFFNRDPNLGYPLWRLKTPEEHELETGIKSKEARKYIFNCLDDMAQVNMSTDLEGTDMLAEKADRREYIDLLKKMLTIDADKRITPLKTLNHSFVTMTHLLDFPHSNHVKSCFQNMEICKRRVNMYDTVNQIKSPFTTHVAPNTSTNLTMSFNNQLNTVHNQASVLASNSTAAATLSLANSDVSLLNYQSALYPSSAAPVAGVAQQSVSLQPGTTQICTQTDPFQQTFIVCPPAFQTGLQATTKHSGFPVRMENAVPIVPQAPAAQPLQIQSGVLTQQAWPGGTQQILLPSTWQQLPGVALHNSVQPAAVIPETIGRRQPLADWRNAHSHGNQYSTLMQQPSLLTNHVTLATAQPLNVGVAHVVRQQQSSNVPAKKNKQPAPSTANSSLEPVPTQVYSLIGSSPLRSTSSSSNVLVPVQEQHQPIVIPDTPSPPVSVITIRSDTDEEEDSKYKPASLGMKQRSNVISYVTVNDSPDSDSSLSSPYAPDPLSSLRSTGGALELPSRAAADSSSSRTIIVPPLKTQLNDCIVATQASGILSSSSKTKPVASVSGQSSGCCITPTGYRSHRVVTNGVQPLNLSQYRGSFSRQRICSCTREQEKEVWLCPVSLCAPCHTCLTAGPSCHSGGNPAVELEAHAHLSSQPHMYTYAPTTAATLGSTTSIAHLFSPQGSSRHTTYAAHPSTLVHQVPVSVGPSLLTSANVPPAQYQHQFAPQSYIGASRGSAIYTGYPLSPTKINQYSYL</sequence>
<comment type="catalytic activity">
    <reaction evidence="15">
        <text>L-seryl-[protein] + ATP = O-phospho-L-seryl-[protein] + ADP + H(+)</text>
        <dbReference type="Rhea" id="RHEA:17989"/>
        <dbReference type="Rhea" id="RHEA-COMP:9863"/>
        <dbReference type="Rhea" id="RHEA-COMP:11604"/>
        <dbReference type="ChEBI" id="CHEBI:15378"/>
        <dbReference type="ChEBI" id="CHEBI:29999"/>
        <dbReference type="ChEBI" id="CHEBI:30616"/>
        <dbReference type="ChEBI" id="CHEBI:83421"/>
        <dbReference type="ChEBI" id="CHEBI:456216"/>
        <dbReference type="EC" id="2.7.11.1"/>
    </reaction>
</comment>
<evidence type="ECO:0000256" key="14">
    <source>
        <dbReference type="ARBA" id="ARBA00047899"/>
    </source>
</evidence>
<comment type="subcellular location">
    <subcellularLocation>
        <location evidence="1">Nucleus</location>
    </subcellularLocation>
</comment>
<feature type="compositionally biased region" description="Low complexity" evidence="18">
    <location>
        <begin position="896"/>
        <end position="916"/>
    </location>
</feature>
<evidence type="ECO:0000256" key="10">
    <source>
        <dbReference type="ARBA" id="ARBA00022843"/>
    </source>
</evidence>
<dbReference type="InterPro" id="IPR008271">
    <property type="entry name" value="Ser/Thr_kinase_AS"/>
</dbReference>
<dbReference type="GO" id="GO:0003677">
    <property type="term" value="F:DNA binding"/>
    <property type="evidence" value="ECO:0007669"/>
    <property type="project" value="UniProtKB-KW"/>
</dbReference>
<evidence type="ECO:0000256" key="16">
    <source>
        <dbReference type="ARBA" id="ARBA00061380"/>
    </source>
</evidence>
<protein>
    <recommendedName>
        <fullName evidence="2">non-specific serine/threonine protein kinase</fullName>
        <ecNumber evidence="2">2.7.11.1</ecNumber>
    </recommendedName>
</protein>
<keyword evidence="13" id="KW-0539">Nucleus</keyword>
<dbReference type="GO" id="GO:0005737">
    <property type="term" value="C:cytoplasm"/>
    <property type="evidence" value="ECO:0007669"/>
    <property type="project" value="UniProtKB-ARBA"/>
</dbReference>
<keyword evidence="21" id="KW-1185">Reference proteome</keyword>
<dbReference type="PROSITE" id="PS00108">
    <property type="entry name" value="PROTEIN_KINASE_ST"/>
    <property type="match status" value="1"/>
</dbReference>
<evidence type="ECO:0000256" key="15">
    <source>
        <dbReference type="ARBA" id="ARBA00048679"/>
    </source>
</evidence>
<proteinExistence type="inferred from homology"/>
<keyword evidence="11" id="KW-0805">Transcription regulation</keyword>
<dbReference type="AlphaFoldDB" id="A0A091EE78"/>
<dbReference type="Proteomes" id="UP000052976">
    <property type="component" value="Unassembled WGS sequence"/>
</dbReference>
<comment type="catalytic activity">
    <reaction evidence="14">
        <text>L-threonyl-[protein] + ATP = O-phospho-L-threonyl-[protein] + ADP + H(+)</text>
        <dbReference type="Rhea" id="RHEA:46608"/>
        <dbReference type="Rhea" id="RHEA-COMP:11060"/>
        <dbReference type="Rhea" id="RHEA-COMP:11605"/>
        <dbReference type="ChEBI" id="CHEBI:15378"/>
        <dbReference type="ChEBI" id="CHEBI:30013"/>
        <dbReference type="ChEBI" id="CHEBI:30616"/>
        <dbReference type="ChEBI" id="CHEBI:61977"/>
        <dbReference type="ChEBI" id="CHEBI:456216"/>
        <dbReference type="EC" id="2.7.11.1"/>
    </reaction>
</comment>
<dbReference type="GO" id="GO:0042771">
    <property type="term" value="P:intrinsic apoptotic signaling pathway in response to DNA damage by p53 class mediator"/>
    <property type="evidence" value="ECO:0007669"/>
    <property type="project" value="TreeGrafter"/>
</dbReference>
<evidence type="ECO:0000313" key="21">
    <source>
        <dbReference type="Proteomes" id="UP000052976"/>
    </source>
</evidence>
<organism evidence="20 21">
    <name type="scientific">Corvus brachyrhynchos</name>
    <name type="common">American crow</name>
    <dbReference type="NCBI Taxonomy" id="85066"/>
    <lineage>
        <taxon>Eukaryota</taxon>
        <taxon>Metazoa</taxon>
        <taxon>Chordata</taxon>
        <taxon>Craniata</taxon>
        <taxon>Vertebrata</taxon>
        <taxon>Euteleostomi</taxon>
        <taxon>Archelosauria</taxon>
        <taxon>Archosauria</taxon>
        <taxon>Dinosauria</taxon>
        <taxon>Saurischia</taxon>
        <taxon>Theropoda</taxon>
        <taxon>Coelurosauria</taxon>
        <taxon>Aves</taxon>
        <taxon>Neognathae</taxon>
        <taxon>Neoaves</taxon>
        <taxon>Telluraves</taxon>
        <taxon>Australaves</taxon>
        <taxon>Passeriformes</taxon>
        <taxon>Corvoidea</taxon>
        <taxon>Corvidae</taxon>
        <taxon>Corvus</taxon>
    </lineage>
</organism>
<feature type="region of interest" description="Disordered" evidence="18">
    <location>
        <begin position="791"/>
        <end position="815"/>
    </location>
</feature>
<evidence type="ECO:0000256" key="13">
    <source>
        <dbReference type="ARBA" id="ARBA00023242"/>
    </source>
</evidence>
<keyword evidence="10" id="KW-0832">Ubl conjugation</keyword>
<dbReference type="STRING" id="85066.A0A091EE78"/>
<dbReference type="GO" id="GO:0004674">
    <property type="term" value="F:protein serine/threonine kinase activity"/>
    <property type="evidence" value="ECO:0007669"/>
    <property type="project" value="UniProtKB-KW"/>
</dbReference>
<gene>
    <name evidence="20" type="ORF">N302_14702</name>
</gene>
<dbReference type="InterPro" id="IPR017441">
    <property type="entry name" value="Protein_kinase_ATP_BS"/>
</dbReference>
<dbReference type="GO" id="GO:0016605">
    <property type="term" value="C:PML body"/>
    <property type="evidence" value="ECO:0007669"/>
    <property type="project" value="TreeGrafter"/>
</dbReference>
<dbReference type="CDD" id="cd14228">
    <property type="entry name" value="STKc_HIPK1"/>
    <property type="match status" value="1"/>
</dbReference>
<keyword evidence="20" id="KW-0371">Homeobox</keyword>
<dbReference type="Pfam" id="PF00069">
    <property type="entry name" value="Pkinase"/>
    <property type="match status" value="1"/>
</dbReference>
<evidence type="ECO:0000256" key="5">
    <source>
        <dbReference type="ARBA" id="ARBA00022553"/>
    </source>
</evidence>
<keyword evidence="5" id="KW-0597">Phosphoprotein</keyword>
<dbReference type="PANTHER" id="PTHR24058:SF43">
    <property type="entry name" value="HOMEODOMAIN-INTERACTING PROTEIN KINASE 1"/>
    <property type="match status" value="1"/>
</dbReference>